<dbReference type="GO" id="GO:0015937">
    <property type="term" value="P:coenzyme A biosynthetic process"/>
    <property type="evidence" value="ECO:0007669"/>
    <property type="project" value="UniProtKB-KW"/>
</dbReference>
<keyword evidence="3" id="KW-0963">Cytoplasm</keyword>
<keyword evidence="11" id="KW-1185">Reference proteome</keyword>
<dbReference type="InterPro" id="IPR014729">
    <property type="entry name" value="Rossmann-like_a/b/a_fold"/>
</dbReference>
<dbReference type="PANTHER" id="PTHR43793:SF1">
    <property type="entry name" value="FAD SYNTHASE"/>
    <property type="match status" value="1"/>
</dbReference>
<dbReference type="PANTHER" id="PTHR43793">
    <property type="entry name" value="FAD SYNTHASE"/>
    <property type="match status" value="1"/>
</dbReference>
<proteinExistence type="predicted"/>
<reference evidence="10 11" key="1">
    <citation type="submission" date="2017-02" db="EMBL/GenBank/DDBJ databases">
        <authorList>
            <person name="Peterson S.W."/>
        </authorList>
    </citation>
    <scope>NUCLEOTIDE SEQUENCE [LARGE SCALE GENOMIC DNA]</scope>
    <source>
        <strain evidence="10 11">DSM 21749</strain>
    </source>
</reference>
<evidence type="ECO:0000259" key="9">
    <source>
        <dbReference type="Pfam" id="PF01467"/>
    </source>
</evidence>
<protein>
    <recommendedName>
        <fullName evidence="2">Phosphopantetheine adenylyltransferase</fullName>
        <ecNumber evidence="1">2.7.7.3</ecNumber>
    </recommendedName>
</protein>
<keyword evidence="7" id="KW-0173">Coenzyme A biosynthesis</keyword>
<accession>A0A1T4PPS6</accession>
<evidence type="ECO:0000256" key="4">
    <source>
        <dbReference type="ARBA" id="ARBA00022679"/>
    </source>
</evidence>
<dbReference type="InterPro" id="IPR001980">
    <property type="entry name" value="PPAT"/>
</dbReference>
<evidence type="ECO:0000256" key="6">
    <source>
        <dbReference type="ARBA" id="ARBA00022842"/>
    </source>
</evidence>
<dbReference type="Gene3D" id="3.40.50.620">
    <property type="entry name" value="HUPs"/>
    <property type="match status" value="1"/>
</dbReference>
<keyword evidence="4 10" id="KW-0808">Transferase</keyword>
<evidence type="ECO:0000256" key="3">
    <source>
        <dbReference type="ARBA" id="ARBA00022490"/>
    </source>
</evidence>
<dbReference type="GO" id="GO:0004595">
    <property type="term" value="F:pantetheine-phosphate adenylyltransferase activity"/>
    <property type="evidence" value="ECO:0007669"/>
    <property type="project" value="UniProtKB-EC"/>
</dbReference>
<dbReference type="PRINTS" id="PR01020">
    <property type="entry name" value="LPSBIOSNTHSS"/>
</dbReference>
<dbReference type="NCBIfam" id="TIGR00125">
    <property type="entry name" value="cyt_tran_rel"/>
    <property type="match status" value="1"/>
</dbReference>
<dbReference type="EMBL" id="FUXP01000003">
    <property type="protein sequence ID" value="SJZ93634.1"/>
    <property type="molecule type" value="Genomic_DNA"/>
</dbReference>
<keyword evidence="6" id="KW-0460">Magnesium</keyword>
<dbReference type="InterPro" id="IPR004821">
    <property type="entry name" value="Cyt_trans-like"/>
</dbReference>
<dbReference type="EC" id="2.7.7.3" evidence="1"/>
<dbReference type="InterPro" id="IPR050385">
    <property type="entry name" value="Archaeal_FAD_synthase"/>
</dbReference>
<dbReference type="AlphaFoldDB" id="A0A1T4PPS6"/>
<dbReference type="RefSeq" id="WP_078757912.1">
    <property type="nucleotide sequence ID" value="NZ_FUXP01000003.1"/>
</dbReference>
<keyword evidence="5 10" id="KW-0548">Nucleotidyltransferase</keyword>
<name>A0A1T4PPS6_9GAMM</name>
<evidence type="ECO:0000313" key="10">
    <source>
        <dbReference type="EMBL" id="SJZ93634.1"/>
    </source>
</evidence>
<dbReference type="Proteomes" id="UP000190061">
    <property type="component" value="Unassembled WGS sequence"/>
</dbReference>
<evidence type="ECO:0000256" key="2">
    <source>
        <dbReference type="ARBA" id="ARBA00013868"/>
    </source>
</evidence>
<gene>
    <name evidence="10" type="ORF">SAMN02745674_01324</name>
</gene>
<evidence type="ECO:0000256" key="7">
    <source>
        <dbReference type="ARBA" id="ARBA00022993"/>
    </source>
</evidence>
<evidence type="ECO:0000256" key="1">
    <source>
        <dbReference type="ARBA" id="ARBA00012392"/>
    </source>
</evidence>
<evidence type="ECO:0000313" key="11">
    <source>
        <dbReference type="Proteomes" id="UP000190061"/>
    </source>
</evidence>
<comment type="catalytic activity">
    <reaction evidence="8">
        <text>(R)-4'-phosphopantetheine + ATP + H(+) = 3'-dephospho-CoA + diphosphate</text>
        <dbReference type="Rhea" id="RHEA:19801"/>
        <dbReference type="ChEBI" id="CHEBI:15378"/>
        <dbReference type="ChEBI" id="CHEBI:30616"/>
        <dbReference type="ChEBI" id="CHEBI:33019"/>
        <dbReference type="ChEBI" id="CHEBI:57328"/>
        <dbReference type="ChEBI" id="CHEBI:61723"/>
        <dbReference type="EC" id="2.7.7.3"/>
    </reaction>
</comment>
<sequence length="129" mass="14502">MKTVVTFGTFDVLHVGHLHLLERAARLGDRLVVGVSTDALNQEKKARSAVYPEHERLELIRALRCVDDTFFEHSLEKKADYVRECGASILVMGDDWKGRFDNLSSLCDVVYLPRTPSISTTGVLEKIRG</sequence>
<dbReference type="SUPFAM" id="SSF52374">
    <property type="entry name" value="Nucleotidylyl transferase"/>
    <property type="match status" value="1"/>
</dbReference>
<evidence type="ECO:0000256" key="8">
    <source>
        <dbReference type="ARBA" id="ARBA00029346"/>
    </source>
</evidence>
<dbReference type="OrthoDB" id="9802794at2"/>
<evidence type="ECO:0000256" key="5">
    <source>
        <dbReference type="ARBA" id="ARBA00022695"/>
    </source>
</evidence>
<dbReference type="Pfam" id="PF01467">
    <property type="entry name" value="CTP_transf_like"/>
    <property type="match status" value="1"/>
</dbReference>
<feature type="domain" description="Cytidyltransferase-like" evidence="9">
    <location>
        <begin position="6"/>
        <end position="104"/>
    </location>
</feature>
<organism evidence="10 11">
    <name type="scientific">Lysobacter spongiicola DSM 21749</name>
    <dbReference type="NCBI Taxonomy" id="1122188"/>
    <lineage>
        <taxon>Bacteria</taxon>
        <taxon>Pseudomonadati</taxon>
        <taxon>Pseudomonadota</taxon>
        <taxon>Gammaproteobacteria</taxon>
        <taxon>Lysobacterales</taxon>
        <taxon>Lysobacteraceae</taxon>
        <taxon>Novilysobacter</taxon>
    </lineage>
</organism>
<dbReference type="STRING" id="1122188.SAMN02745674_01324"/>